<dbReference type="EMBL" id="JAHQXE010000001">
    <property type="protein sequence ID" value="MBV0900567.1"/>
    <property type="molecule type" value="Genomic_DNA"/>
</dbReference>
<keyword evidence="3" id="KW-1185">Reference proteome</keyword>
<protein>
    <submittedName>
        <fullName evidence="2">Uncharacterized protein</fullName>
    </submittedName>
</protein>
<comment type="caution">
    <text evidence="2">The sequence shown here is derived from an EMBL/GenBank/DDBJ whole genome shotgun (WGS) entry which is preliminary data.</text>
</comment>
<dbReference type="Proteomes" id="UP001166304">
    <property type="component" value="Unassembled WGS sequence"/>
</dbReference>
<accession>A0AA41KE66</accession>
<dbReference type="RefSeq" id="WP_162412142.1">
    <property type="nucleotide sequence ID" value="NZ_JAHQXE010000001.1"/>
</dbReference>
<keyword evidence="1" id="KW-0812">Transmembrane</keyword>
<organism evidence="2 3">
    <name type="scientific">Haloarcula salina</name>
    <dbReference type="NCBI Taxonomy" id="1429914"/>
    <lineage>
        <taxon>Archaea</taxon>
        <taxon>Methanobacteriati</taxon>
        <taxon>Methanobacteriota</taxon>
        <taxon>Stenosarchaea group</taxon>
        <taxon>Halobacteria</taxon>
        <taxon>Halobacteriales</taxon>
        <taxon>Haloarculaceae</taxon>
        <taxon>Haloarcula</taxon>
    </lineage>
</organism>
<dbReference type="AlphaFoldDB" id="A0AA41KE66"/>
<keyword evidence="1" id="KW-0472">Membrane</keyword>
<gene>
    <name evidence="2" type="ORF">KTS37_02095</name>
</gene>
<feature type="transmembrane region" description="Helical" evidence="1">
    <location>
        <begin position="59"/>
        <end position="79"/>
    </location>
</feature>
<feature type="transmembrane region" description="Helical" evidence="1">
    <location>
        <begin position="7"/>
        <end position="25"/>
    </location>
</feature>
<keyword evidence="1" id="KW-1133">Transmembrane helix</keyword>
<evidence type="ECO:0000313" key="3">
    <source>
        <dbReference type="Proteomes" id="UP001166304"/>
    </source>
</evidence>
<name>A0AA41KE66_9EURY</name>
<feature type="transmembrane region" description="Helical" evidence="1">
    <location>
        <begin position="85"/>
        <end position="104"/>
    </location>
</feature>
<reference evidence="2" key="1">
    <citation type="submission" date="2021-06" db="EMBL/GenBank/DDBJ databases">
        <title>New haloarchaea isolates fom saline soil.</title>
        <authorList>
            <person name="Duran-Viseras A."/>
            <person name="Sanchez-Porro C.S."/>
            <person name="Ventosa A."/>
        </authorList>
    </citation>
    <scope>NUCLEOTIDE SEQUENCE</scope>
    <source>
        <strain evidence="2">JCM 18369</strain>
    </source>
</reference>
<evidence type="ECO:0000256" key="1">
    <source>
        <dbReference type="SAM" id="Phobius"/>
    </source>
</evidence>
<sequence length="112" mass="11992">MTDQGSRLRALDTALLGVVVVLFLFGPFEVAGLPLLPFAAFALSGTNAALATHRPDPRYWWRHVGFAGVWGLFGLVVLLNLDRRLYAVAAVYGLACFAMSIRAARSGENGAA</sequence>
<evidence type="ECO:0000313" key="2">
    <source>
        <dbReference type="EMBL" id="MBV0900567.1"/>
    </source>
</evidence>
<proteinExistence type="predicted"/>